<comment type="subcellular location">
    <subcellularLocation>
        <location evidence="3">Late endosome membrane</location>
        <topology evidence="3">Single-pass type II membrane protein</topology>
    </subcellularLocation>
    <subcellularLocation>
        <location evidence="4">Lysosome membrane</location>
        <topology evidence="4">Single-pass type II membrane protein</topology>
    </subcellularLocation>
    <subcellularLocation>
        <location evidence="5">Mitochondrion membrane</location>
        <topology evidence="5">Single-pass type II membrane protein</topology>
    </subcellularLocation>
</comment>
<sequence>NFSLEKKLETNIVKGNIKMEQENSIGVDLLKLICLLSVAGFTYFCYRMQKDPKLLLQFLNRLARLFLGFQEKYVTLPGYKNPLCYMEKGYPSPTTPTFVFVPGFSCNKEFFGLVSSHLPTKSHVISLDNPGHGKSVLDEDKEISIEFFVDTLKKFVDTIGLKQIHLVGESMGGHIVGYYAAKYPADLSTVCMLCPHGLDFPWFNDLKNKYLKEGRHFLMPHTFEEMKFTSKQLTVKDLPFPNIVLKGMLQDRLEREKFYDELLKMLCSPPNDLLLQNNLQKIQVPAVVIFGKEDKVLGYESVFPIREKVKSLKKCVVLENTGHLLTLECPKIVAKNLIELSSSI</sequence>
<evidence type="ECO:0000256" key="3">
    <source>
        <dbReference type="ARBA" id="ARBA00037797"/>
    </source>
</evidence>
<dbReference type="GO" id="GO:0031902">
    <property type="term" value="C:late endosome membrane"/>
    <property type="evidence" value="ECO:0007669"/>
    <property type="project" value="UniProtKB-SubCell"/>
</dbReference>
<dbReference type="EnsemblMetazoa" id="CLYHEMT008102.1">
    <property type="protein sequence ID" value="CLYHEMP008102.1"/>
    <property type="gene ID" value="CLYHEMG008102"/>
</dbReference>
<proteinExistence type="predicted"/>
<evidence type="ECO:0000256" key="7">
    <source>
        <dbReference type="ARBA" id="ARBA00049568"/>
    </source>
</evidence>
<comment type="catalytic activity">
    <reaction evidence="1">
        <text>Hydrolyzes glycerol monoesters of long-chain fatty acids.</text>
        <dbReference type="EC" id="3.1.1.23"/>
    </reaction>
</comment>
<evidence type="ECO:0000256" key="6">
    <source>
        <dbReference type="ARBA" id="ARBA00047662"/>
    </source>
</evidence>
<dbReference type="AlphaFoldDB" id="A0A7M5VCS0"/>
<evidence type="ECO:0000256" key="4">
    <source>
        <dbReference type="ARBA" id="ARBA00037874"/>
    </source>
</evidence>
<dbReference type="Gene3D" id="3.40.50.1820">
    <property type="entry name" value="alpha/beta hydrolase"/>
    <property type="match status" value="1"/>
</dbReference>
<dbReference type="Proteomes" id="UP000594262">
    <property type="component" value="Unplaced"/>
</dbReference>
<comment type="function">
    <text evidence="7">Lipase that preferentially hydrolysis medium-chain saturated monoacylglycerols including 2-arachidonoylglycerol. Through 2-arachidonoylglycerol degradation may regulate endocannabinoid signaling pathways. Also has a lysophosphatidyl lipase activity with a preference for lysophosphatidylglycerol among other lysophospholipids. Also able to degrade bis(monoacylglycero)phosphate (BMP) and constitutes the major enzyme for BMP catabolism. BMP, also known as lysobisphosphatidic acid, is enriched in late endosomes and lysosomes and plays a key role in the formation of intraluminal vesicles and in lipid sorting.</text>
</comment>
<protein>
    <recommendedName>
        <fullName evidence="2">acylglycerol lipase</fullName>
        <ecNumber evidence="2">3.1.1.23</ecNumber>
    </recommendedName>
</protein>
<evidence type="ECO:0000256" key="2">
    <source>
        <dbReference type="ARBA" id="ARBA00013254"/>
    </source>
</evidence>
<dbReference type="PANTHER" id="PTHR43798">
    <property type="entry name" value="MONOACYLGLYCEROL LIPASE"/>
    <property type="match status" value="1"/>
</dbReference>
<dbReference type="GO" id="GO:0046464">
    <property type="term" value="P:acylglycerol catabolic process"/>
    <property type="evidence" value="ECO:0007669"/>
    <property type="project" value="TreeGrafter"/>
</dbReference>
<name>A0A7M5VCS0_9CNID</name>
<evidence type="ECO:0000313" key="9">
    <source>
        <dbReference type="EnsemblMetazoa" id="CLYHEMP008102.1"/>
    </source>
</evidence>
<dbReference type="PANTHER" id="PTHR43798:SF5">
    <property type="entry name" value="MONOACYLGLYCEROL LIPASE ABHD6"/>
    <property type="match status" value="1"/>
</dbReference>
<dbReference type="PRINTS" id="PR00111">
    <property type="entry name" value="ABHYDROLASE"/>
</dbReference>
<organism evidence="9 10">
    <name type="scientific">Clytia hemisphaerica</name>
    <dbReference type="NCBI Taxonomy" id="252671"/>
    <lineage>
        <taxon>Eukaryota</taxon>
        <taxon>Metazoa</taxon>
        <taxon>Cnidaria</taxon>
        <taxon>Hydrozoa</taxon>
        <taxon>Hydroidolina</taxon>
        <taxon>Leptothecata</taxon>
        <taxon>Obeliida</taxon>
        <taxon>Clytiidae</taxon>
        <taxon>Clytia</taxon>
    </lineage>
</organism>
<accession>A0A7M5VCS0</accession>
<dbReference type="EC" id="3.1.1.23" evidence="2"/>
<dbReference type="GO" id="GO:0031966">
    <property type="term" value="C:mitochondrial membrane"/>
    <property type="evidence" value="ECO:0007669"/>
    <property type="project" value="UniProtKB-SubCell"/>
</dbReference>
<reference evidence="9" key="1">
    <citation type="submission" date="2021-01" db="UniProtKB">
        <authorList>
            <consortium name="EnsemblMetazoa"/>
        </authorList>
    </citation>
    <scope>IDENTIFICATION</scope>
</reference>
<evidence type="ECO:0000256" key="1">
    <source>
        <dbReference type="ARBA" id="ARBA00001613"/>
    </source>
</evidence>
<dbReference type="GO" id="GO:0047372">
    <property type="term" value="F:monoacylglycerol lipase activity"/>
    <property type="evidence" value="ECO:0007669"/>
    <property type="project" value="UniProtKB-EC"/>
</dbReference>
<dbReference type="OrthoDB" id="6431331at2759"/>
<evidence type="ECO:0000259" key="8">
    <source>
        <dbReference type="Pfam" id="PF00561"/>
    </source>
</evidence>
<dbReference type="SUPFAM" id="SSF53474">
    <property type="entry name" value="alpha/beta-Hydrolases"/>
    <property type="match status" value="1"/>
</dbReference>
<keyword evidence="10" id="KW-1185">Reference proteome</keyword>
<comment type="catalytic activity">
    <reaction evidence="6">
        <text>1-dodecanoylglycerol + H2O = dodecanoate + glycerol + H(+)</text>
        <dbReference type="Rhea" id="RHEA:44316"/>
        <dbReference type="ChEBI" id="CHEBI:15377"/>
        <dbReference type="ChEBI" id="CHEBI:15378"/>
        <dbReference type="ChEBI" id="CHEBI:17754"/>
        <dbReference type="ChEBI" id="CHEBI:18262"/>
        <dbReference type="ChEBI" id="CHEBI:75539"/>
    </reaction>
</comment>
<dbReference type="Pfam" id="PF00561">
    <property type="entry name" value="Abhydrolase_1"/>
    <property type="match status" value="1"/>
</dbReference>
<dbReference type="InterPro" id="IPR000073">
    <property type="entry name" value="AB_hydrolase_1"/>
</dbReference>
<dbReference type="InterPro" id="IPR029058">
    <property type="entry name" value="AB_hydrolase_fold"/>
</dbReference>
<dbReference type="GO" id="GO:0005765">
    <property type="term" value="C:lysosomal membrane"/>
    <property type="evidence" value="ECO:0007669"/>
    <property type="project" value="UniProtKB-SubCell"/>
</dbReference>
<evidence type="ECO:0000256" key="5">
    <source>
        <dbReference type="ARBA" id="ARBA00046308"/>
    </source>
</evidence>
<feature type="domain" description="AB hydrolase-1" evidence="8">
    <location>
        <begin position="96"/>
        <end position="327"/>
    </location>
</feature>
<evidence type="ECO:0000313" key="10">
    <source>
        <dbReference type="Proteomes" id="UP000594262"/>
    </source>
</evidence>
<dbReference type="InterPro" id="IPR050266">
    <property type="entry name" value="AB_hydrolase_sf"/>
</dbReference>